<dbReference type="InterPro" id="IPR027417">
    <property type="entry name" value="P-loop_NTPase"/>
</dbReference>
<evidence type="ECO:0000256" key="3">
    <source>
        <dbReference type="ARBA" id="ARBA00023134"/>
    </source>
</evidence>
<accession>A0A6P8F0H8</accession>
<name>A0A6P8F0H8_CLUHA</name>
<dbReference type="GeneID" id="116219219"/>
<dbReference type="PROSITE" id="PS51720">
    <property type="entry name" value="G_AIG1"/>
    <property type="match status" value="2"/>
</dbReference>
<feature type="domain" description="AIG1-type G" evidence="5">
    <location>
        <begin position="247"/>
        <end position="447"/>
    </location>
</feature>
<keyword evidence="4" id="KW-0175">Coiled coil</keyword>
<keyword evidence="3" id="KW-0342">GTP-binding</keyword>
<dbReference type="InterPro" id="IPR045058">
    <property type="entry name" value="GIMA/IAN/Toc"/>
</dbReference>
<evidence type="ECO:0000256" key="2">
    <source>
        <dbReference type="ARBA" id="ARBA00022741"/>
    </source>
</evidence>
<proteinExistence type="inferred from homology"/>
<dbReference type="KEGG" id="char:116219219"/>
<dbReference type="SUPFAM" id="SSF52540">
    <property type="entry name" value="P-loop containing nucleoside triphosphate hydrolases"/>
    <property type="match status" value="2"/>
</dbReference>
<dbReference type="Gene3D" id="3.40.50.300">
    <property type="entry name" value="P-loop containing nucleotide triphosphate hydrolases"/>
    <property type="match status" value="2"/>
</dbReference>
<organism evidence="6 7">
    <name type="scientific">Clupea harengus</name>
    <name type="common">Atlantic herring</name>
    <dbReference type="NCBI Taxonomy" id="7950"/>
    <lineage>
        <taxon>Eukaryota</taxon>
        <taxon>Metazoa</taxon>
        <taxon>Chordata</taxon>
        <taxon>Craniata</taxon>
        <taxon>Vertebrata</taxon>
        <taxon>Euteleostomi</taxon>
        <taxon>Actinopterygii</taxon>
        <taxon>Neopterygii</taxon>
        <taxon>Teleostei</taxon>
        <taxon>Clupei</taxon>
        <taxon>Clupeiformes</taxon>
        <taxon>Clupeoidei</taxon>
        <taxon>Clupeidae</taxon>
        <taxon>Clupea</taxon>
    </lineage>
</organism>
<dbReference type="InterPro" id="IPR006703">
    <property type="entry name" value="G_AIG1"/>
</dbReference>
<dbReference type="GO" id="GO:0005525">
    <property type="term" value="F:GTP binding"/>
    <property type="evidence" value="ECO:0007669"/>
    <property type="project" value="UniProtKB-KW"/>
</dbReference>
<dbReference type="OrthoDB" id="9982588at2759"/>
<comment type="similarity">
    <text evidence="1">Belongs to the TRAFAC class TrmE-Era-EngA-EngB-Septin-like GTPase superfamily. AIG1/Toc34/Toc159-like paraseptin GTPase family. IAN subfamily.</text>
</comment>
<dbReference type="Proteomes" id="UP000515152">
    <property type="component" value="Chromosome 24"/>
</dbReference>
<dbReference type="PANTHER" id="PTHR10903">
    <property type="entry name" value="GTPASE, IMAP FAMILY MEMBER-RELATED"/>
    <property type="match status" value="1"/>
</dbReference>
<gene>
    <name evidence="7" type="primary">LOC116219219</name>
</gene>
<evidence type="ECO:0000256" key="4">
    <source>
        <dbReference type="SAM" id="Coils"/>
    </source>
</evidence>
<dbReference type="AlphaFoldDB" id="A0A6P8F0H8"/>
<evidence type="ECO:0000256" key="1">
    <source>
        <dbReference type="ARBA" id="ARBA00008535"/>
    </source>
</evidence>
<keyword evidence="2" id="KW-0547">Nucleotide-binding</keyword>
<evidence type="ECO:0000259" key="5">
    <source>
        <dbReference type="PROSITE" id="PS51720"/>
    </source>
</evidence>
<feature type="coiled-coil region" evidence="4">
    <location>
        <begin position="203"/>
        <end position="241"/>
    </location>
</feature>
<dbReference type="RefSeq" id="XP_031418199.1">
    <property type="nucleotide sequence ID" value="XM_031562339.2"/>
</dbReference>
<evidence type="ECO:0000313" key="7">
    <source>
        <dbReference type="RefSeq" id="XP_031418199.1"/>
    </source>
</evidence>
<feature type="domain" description="AIG1-type G" evidence="5">
    <location>
        <begin position="14"/>
        <end position="212"/>
    </location>
</feature>
<dbReference type="PANTHER" id="PTHR10903:SF107">
    <property type="entry name" value="GTPASE IMAP FAMILY MEMBER 4-LIKE-RELATED"/>
    <property type="match status" value="1"/>
</dbReference>
<dbReference type="FunFam" id="3.40.50.300:FF:001809">
    <property type="entry name" value="Si:ch1073-365p7.2"/>
    <property type="match status" value="2"/>
</dbReference>
<reference evidence="7" key="1">
    <citation type="submission" date="2025-08" db="UniProtKB">
        <authorList>
            <consortium name="RefSeq"/>
        </authorList>
    </citation>
    <scope>IDENTIFICATION</scope>
</reference>
<evidence type="ECO:0000313" key="6">
    <source>
        <dbReference type="Proteomes" id="UP000515152"/>
    </source>
</evidence>
<protein>
    <submittedName>
        <fullName evidence="7">GTPase IMAP family member 8-like</fullName>
    </submittedName>
</protein>
<sequence>MCDEQMAQEERHMQHGLSLVVVGGNESGKTSVFNTLLGQGGPQDGQRTVNCMKRDGHLRERRLTVVDTPGWWKDYLLIDTAERTKRELVLSVQHCPPGPHAFILTVEIGKFTEKNRRAVEEHLGLFGENIWKHTIVVFTRGEVLRGKSIEQHIESEGEALGWLLETCGNRYCVFDKQTRDQNLAIQLLDKIEKVEVSNSSRHFELDEKTLREVEEKKRAAQERASERRLKVEEERNQVKGEGQIQLLAEVRIVMLGWVSCGKSSAKNVILNRKEHAARNRTKRCEKEAGLVGNRHVTVVDTPGWWKYFDAQYTPHWVKAELERSVTLGSNSPHALLLVVPADVSFLEEQRKIIQETMKIFGEMAWRHTLVLFTWGDRLGSTSIEEHIESEKPLRWLVEKCGNRYHVFNNVNRGDGSQVHQLLEKIDEIEASVSSCALTPEAPKTEVKESPKEAEEVRPEIVELLDEQWNRMDKELEEKIRTMWQETLS</sequence>
<dbReference type="Pfam" id="PF04548">
    <property type="entry name" value="AIG1"/>
    <property type="match status" value="2"/>
</dbReference>
<keyword evidence="6" id="KW-1185">Reference proteome</keyword>